<sequence length="82" mass="9352">MLKTYAARSPSHWVVVGMHEWCTAEFQGAYKERNWRKNKYGAAGAPLALSPKSTCIFRPPQHDLSIFAEQQRSTTDIRSVIQ</sequence>
<reference evidence="1 2" key="1">
    <citation type="submission" date="2019-05" db="EMBL/GenBank/DDBJ databases">
        <title>Another draft genome of Portunus trituberculatus and its Hox gene families provides insights of decapod evolution.</title>
        <authorList>
            <person name="Jeong J.-H."/>
            <person name="Song I."/>
            <person name="Kim S."/>
            <person name="Choi T."/>
            <person name="Kim D."/>
            <person name="Ryu S."/>
            <person name="Kim W."/>
        </authorList>
    </citation>
    <scope>NUCLEOTIDE SEQUENCE [LARGE SCALE GENOMIC DNA]</scope>
    <source>
        <tissue evidence="1">Muscle</tissue>
    </source>
</reference>
<evidence type="ECO:0000313" key="2">
    <source>
        <dbReference type="Proteomes" id="UP000324222"/>
    </source>
</evidence>
<keyword evidence="2" id="KW-1185">Reference proteome</keyword>
<dbReference type="AlphaFoldDB" id="A0A5B7CZW7"/>
<protein>
    <submittedName>
        <fullName evidence="1">Uncharacterized protein</fullName>
    </submittedName>
</protein>
<proteinExistence type="predicted"/>
<gene>
    <name evidence="1" type="ORF">E2C01_007218</name>
</gene>
<accession>A0A5B7CZW7</accession>
<evidence type="ECO:0000313" key="1">
    <source>
        <dbReference type="EMBL" id="MPC14451.1"/>
    </source>
</evidence>
<comment type="caution">
    <text evidence="1">The sequence shown here is derived from an EMBL/GenBank/DDBJ whole genome shotgun (WGS) entry which is preliminary data.</text>
</comment>
<name>A0A5B7CZW7_PORTR</name>
<organism evidence="1 2">
    <name type="scientific">Portunus trituberculatus</name>
    <name type="common">Swimming crab</name>
    <name type="synonym">Neptunus trituberculatus</name>
    <dbReference type="NCBI Taxonomy" id="210409"/>
    <lineage>
        <taxon>Eukaryota</taxon>
        <taxon>Metazoa</taxon>
        <taxon>Ecdysozoa</taxon>
        <taxon>Arthropoda</taxon>
        <taxon>Crustacea</taxon>
        <taxon>Multicrustacea</taxon>
        <taxon>Malacostraca</taxon>
        <taxon>Eumalacostraca</taxon>
        <taxon>Eucarida</taxon>
        <taxon>Decapoda</taxon>
        <taxon>Pleocyemata</taxon>
        <taxon>Brachyura</taxon>
        <taxon>Eubrachyura</taxon>
        <taxon>Portunoidea</taxon>
        <taxon>Portunidae</taxon>
        <taxon>Portuninae</taxon>
        <taxon>Portunus</taxon>
    </lineage>
</organism>
<dbReference type="EMBL" id="VSRR010000353">
    <property type="protein sequence ID" value="MPC14451.1"/>
    <property type="molecule type" value="Genomic_DNA"/>
</dbReference>
<dbReference type="Proteomes" id="UP000324222">
    <property type="component" value="Unassembled WGS sequence"/>
</dbReference>